<protein>
    <submittedName>
        <fullName evidence="5 6">Pentatricopeptide repeat-containing protein At2g30780-like</fullName>
    </submittedName>
</protein>
<dbReference type="PANTHER" id="PTHR47874:SF1">
    <property type="entry name" value="OS05G0407900 PROTEIN"/>
    <property type="match status" value="1"/>
</dbReference>
<evidence type="ECO:0000313" key="5">
    <source>
        <dbReference type="RefSeq" id="XP_038971814.1"/>
    </source>
</evidence>
<dbReference type="AlphaFoldDB" id="A0A8B8ZCJ8"/>
<dbReference type="GO" id="GO:0003729">
    <property type="term" value="F:mRNA binding"/>
    <property type="evidence" value="ECO:0007669"/>
    <property type="project" value="InterPro"/>
</dbReference>
<dbReference type="Proteomes" id="UP000228380">
    <property type="component" value="Unplaced"/>
</dbReference>
<dbReference type="PANTHER" id="PTHR47874">
    <property type="entry name" value="EXPRESSED PROTEIN"/>
    <property type="match status" value="1"/>
</dbReference>
<dbReference type="GeneID" id="103712322"/>
<sequence>MRAAAKASCVAKAMHLLLLRWLSFHKPPPLLFASSPSLSKTLTPSHSSSSGAACLRCFSSDGISDLRDRVLLLSEKNSSIHGDGEREKLRAAVSDLADELLAVPDHREIACVLDSRSAAALLRRSPNGFASIELLSRLKSRPLLALEVFNWRRNQVDAEIPMLPEEYAKAISLAGRAKNADLAADLFSEAGAVGLLETSLYNALMTAYMYNGLTKKAVSIFEDLKRDSRCKPTIVTYNILLSIYGRSMLVDHMEAVLRTIDESKLSRNLNTYNTVIAAYVTAWMWDQMESTFRAMEEGPIKPDVNTLLLMLRGYAHSCNLEKMERTYELVKEQVNDRQVPLIRAMVCAYCRISHPERVQKIEALMKFMPEDEYRPWLNVLLIRVYAQEGLVEAMERFISEAFHRNTMVTTTGVMRSIISSYFQCNAVDRLAGFVKQAEYAGWRICRSLYHCKMVMYGKQSRLKEMHEVLDEMENYRYFPTKKTFLIMYKAYSTIGRRLEAQTVIGMMWKHGFGYPEDVLLS</sequence>
<reference evidence="5 6" key="1">
    <citation type="submission" date="2025-04" db="UniProtKB">
        <authorList>
            <consortium name="RefSeq"/>
        </authorList>
    </citation>
    <scope>IDENTIFICATION</scope>
    <source>
        <tissue evidence="5 6">Young leaves</tissue>
    </source>
</reference>
<gene>
    <name evidence="5 6" type="primary">LOC103712322</name>
</gene>
<name>A0A8B8ZCJ8_PHODC</name>
<comment type="similarity">
    <text evidence="1">Belongs to the PPR family. P subfamily.</text>
</comment>
<evidence type="ECO:0000313" key="6">
    <source>
        <dbReference type="RefSeq" id="XP_038971815.1"/>
    </source>
</evidence>
<dbReference type="InterPro" id="IPR011990">
    <property type="entry name" value="TPR-like_helical_dom_sf"/>
</dbReference>
<keyword evidence="4" id="KW-1185">Reference proteome</keyword>
<dbReference type="RefSeq" id="XP_038971814.1">
    <property type="nucleotide sequence ID" value="XM_039115886.1"/>
</dbReference>
<organism evidence="4 6">
    <name type="scientific">Phoenix dactylifera</name>
    <name type="common">Date palm</name>
    <dbReference type="NCBI Taxonomy" id="42345"/>
    <lineage>
        <taxon>Eukaryota</taxon>
        <taxon>Viridiplantae</taxon>
        <taxon>Streptophyta</taxon>
        <taxon>Embryophyta</taxon>
        <taxon>Tracheophyta</taxon>
        <taxon>Spermatophyta</taxon>
        <taxon>Magnoliopsida</taxon>
        <taxon>Liliopsida</taxon>
        <taxon>Arecaceae</taxon>
        <taxon>Coryphoideae</taxon>
        <taxon>Phoeniceae</taxon>
        <taxon>Phoenix</taxon>
    </lineage>
</organism>
<keyword evidence="2" id="KW-0677">Repeat</keyword>
<proteinExistence type="inferred from homology"/>
<dbReference type="Pfam" id="PF13041">
    <property type="entry name" value="PPR_2"/>
    <property type="match status" value="1"/>
</dbReference>
<dbReference type="OrthoDB" id="185373at2759"/>
<dbReference type="InterPro" id="IPR002885">
    <property type="entry name" value="PPR_rpt"/>
</dbReference>
<dbReference type="Gene3D" id="1.25.40.10">
    <property type="entry name" value="Tetratricopeptide repeat domain"/>
    <property type="match status" value="3"/>
</dbReference>
<dbReference type="RefSeq" id="XP_038971815.1">
    <property type="nucleotide sequence ID" value="XM_039115887.1"/>
</dbReference>
<evidence type="ECO:0000256" key="3">
    <source>
        <dbReference type="PROSITE-ProRule" id="PRU00708"/>
    </source>
</evidence>
<evidence type="ECO:0000256" key="2">
    <source>
        <dbReference type="ARBA" id="ARBA00022737"/>
    </source>
</evidence>
<dbReference type="NCBIfam" id="TIGR00756">
    <property type="entry name" value="PPR"/>
    <property type="match status" value="2"/>
</dbReference>
<feature type="repeat" description="PPR" evidence="3">
    <location>
        <begin position="268"/>
        <end position="302"/>
    </location>
</feature>
<dbReference type="InterPro" id="IPR044179">
    <property type="entry name" value="PPR5-like"/>
</dbReference>
<dbReference type="KEGG" id="pda:103712322"/>
<evidence type="ECO:0000256" key="1">
    <source>
        <dbReference type="ARBA" id="ARBA00007626"/>
    </source>
</evidence>
<evidence type="ECO:0000313" key="4">
    <source>
        <dbReference type="Proteomes" id="UP000228380"/>
    </source>
</evidence>
<dbReference type="Pfam" id="PF13812">
    <property type="entry name" value="PPR_3"/>
    <property type="match status" value="1"/>
</dbReference>
<accession>A0A8B8ZCJ8</accession>
<dbReference type="PROSITE" id="PS51375">
    <property type="entry name" value="PPR"/>
    <property type="match status" value="1"/>
</dbReference>